<dbReference type="InterPro" id="IPR003439">
    <property type="entry name" value="ABC_transporter-like_ATP-bd"/>
</dbReference>
<name>A0A1I0WGK8_9CLOT</name>
<dbReference type="EMBL" id="FOKI01000005">
    <property type="protein sequence ID" value="SFA87066.1"/>
    <property type="molecule type" value="Genomic_DNA"/>
</dbReference>
<organism evidence="10 11">
    <name type="scientific">Clostridium frigidicarnis</name>
    <dbReference type="NCBI Taxonomy" id="84698"/>
    <lineage>
        <taxon>Bacteria</taxon>
        <taxon>Bacillati</taxon>
        <taxon>Bacillota</taxon>
        <taxon>Clostridia</taxon>
        <taxon>Eubacteriales</taxon>
        <taxon>Clostridiaceae</taxon>
        <taxon>Clostridium</taxon>
    </lineage>
</organism>
<dbReference type="PROSITE" id="PS50893">
    <property type="entry name" value="ABC_TRANSPORTER_2"/>
    <property type="match status" value="1"/>
</dbReference>
<evidence type="ECO:0000256" key="6">
    <source>
        <dbReference type="ARBA" id="ARBA00023136"/>
    </source>
</evidence>
<feature type="transmembrane region" description="Helical" evidence="7">
    <location>
        <begin position="20"/>
        <end position="43"/>
    </location>
</feature>
<feature type="transmembrane region" description="Helical" evidence="7">
    <location>
        <begin position="126"/>
        <end position="152"/>
    </location>
</feature>
<evidence type="ECO:0000256" key="7">
    <source>
        <dbReference type="SAM" id="Phobius"/>
    </source>
</evidence>
<dbReference type="RefSeq" id="WP_090039088.1">
    <property type="nucleotide sequence ID" value="NZ_FOKI01000005.1"/>
</dbReference>
<dbReference type="InterPro" id="IPR036640">
    <property type="entry name" value="ABC1_TM_sf"/>
</dbReference>
<dbReference type="InterPro" id="IPR017871">
    <property type="entry name" value="ABC_transporter-like_CS"/>
</dbReference>
<sequence length="548" mass="62943">MKVFKFCKKYILQYKTQTLIYVFLGCLLSILSIATPYISGKFIDNLITGGSLQKIYMFCILFACISLGRVIFSYISNIIGAKLKTLMSYELNAYMLNHIKKLPLSYFNNVNAVYLNQRVNMDANSLISFVLTSIVDILYNLITVIGVSVLIFEINIKLFISIIVLICIYFISYKAFKKTLYKKGMNFKENQGEFFSKLNEQLFQVRFLKINSLEDRLGEKLDNSFVKFFKSVMGYQRISYFFSSFDSIIMALAQISLFFMGGIEVFYGRITIGVFTIIINYFSIALNSVRYFFNLGKSYQDNLIAYDRMLDILKIPQQSNGTEVIETIGNINVENLTFNYGSKNIFENVNLKFCKNNIYCMMGKNGIGKSTLVNIIMGLFVNEYKGRILYNNLDIDKLDMVSVRKNLYGVSEQEPILINDTIYNNIILGVDTNKDEEIKILMEVLNLGKYIESLPLKMNTIVNEDCSNLSGGEKQKLSILRTLLKDPDILILDEPTSALDHDTKINLINYLKSIKEKKIIIVITHDDCIKNEADHVWDFNKCLNEICS</sequence>
<feature type="transmembrane region" description="Helical" evidence="7">
    <location>
        <begin position="238"/>
        <end position="260"/>
    </location>
</feature>
<dbReference type="OrthoDB" id="3185510at2"/>
<reference evidence="10 11" key="1">
    <citation type="submission" date="2016-10" db="EMBL/GenBank/DDBJ databases">
        <authorList>
            <person name="de Groot N.N."/>
        </authorList>
    </citation>
    <scope>NUCLEOTIDE SEQUENCE [LARGE SCALE GENOMIC DNA]</scope>
    <source>
        <strain evidence="10 11">DSM 12271</strain>
    </source>
</reference>
<dbReference type="PROSITE" id="PS00211">
    <property type="entry name" value="ABC_TRANSPORTER_1"/>
    <property type="match status" value="1"/>
</dbReference>
<keyword evidence="5 7" id="KW-1133">Transmembrane helix</keyword>
<evidence type="ECO:0000256" key="4">
    <source>
        <dbReference type="ARBA" id="ARBA00022840"/>
    </source>
</evidence>
<evidence type="ECO:0000259" key="8">
    <source>
        <dbReference type="PROSITE" id="PS50893"/>
    </source>
</evidence>
<dbReference type="CDD" id="cd07346">
    <property type="entry name" value="ABC_6TM_exporters"/>
    <property type="match status" value="1"/>
</dbReference>
<dbReference type="PANTHER" id="PTHR43394:SF1">
    <property type="entry name" value="ATP-BINDING CASSETTE SUB-FAMILY B MEMBER 10, MITOCHONDRIAL"/>
    <property type="match status" value="1"/>
</dbReference>
<gene>
    <name evidence="10" type="ORF">SAMN04488528_100532</name>
</gene>
<dbReference type="InterPro" id="IPR027417">
    <property type="entry name" value="P-loop_NTPase"/>
</dbReference>
<evidence type="ECO:0000256" key="3">
    <source>
        <dbReference type="ARBA" id="ARBA00022741"/>
    </source>
</evidence>
<dbReference type="GO" id="GO:0005886">
    <property type="term" value="C:plasma membrane"/>
    <property type="evidence" value="ECO:0007669"/>
    <property type="project" value="UniProtKB-SubCell"/>
</dbReference>
<accession>A0A1I0WGK8</accession>
<keyword evidence="3" id="KW-0547">Nucleotide-binding</keyword>
<dbReference type="Gene3D" id="1.20.1560.10">
    <property type="entry name" value="ABC transporter type 1, transmembrane domain"/>
    <property type="match status" value="1"/>
</dbReference>
<dbReference type="SUPFAM" id="SSF90123">
    <property type="entry name" value="ABC transporter transmembrane region"/>
    <property type="match status" value="1"/>
</dbReference>
<evidence type="ECO:0000256" key="5">
    <source>
        <dbReference type="ARBA" id="ARBA00022989"/>
    </source>
</evidence>
<evidence type="ECO:0000256" key="1">
    <source>
        <dbReference type="ARBA" id="ARBA00004651"/>
    </source>
</evidence>
<keyword evidence="4 10" id="KW-0067">ATP-binding</keyword>
<feature type="domain" description="ABC transporter" evidence="8">
    <location>
        <begin position="331"/>
        <end position="546"/>
    </location>
</feature>
<dbReference type="SMART" id="SM00382">
    <property type="entry name" value="AAA"/>
    <property type="match status" value="1"/>
</dbReference>
<evidence type="ECO:0000259" key="9">
    <source>
        <dbReference type="PROSITE" id="PS50929"/>
    </source>
</evidence>
<comment type="subcellular location">
    <subcellularLocation>
        <location evidence="1">Cell membrane</location>
        <topology evidence="1">Multi-pass membrane protein</topology>
    </subcellularLocation>
</comment>
<evidence type="ECO:0000256" key="2">
    <source>
        <dbReference type="ARBA" id="ARBA00022692"/>
    </source>
</evidence>
<evidence type="ECO:0000313" key="11">
    <source>
        <dbReference type="Proteomes" id="UP000198619"/>
    </source>
</evidence>
<keyword evidence="6 7" id="KW-0472">Membrane</keyword>
<feature type="transmembrane region" description="Helical" evidence="7">
    <location>
        <begin position="158"/>
        <end position="176"/>
    </location>
</feature>
<dbReference type="GO" id="GO:0005524">
    <property type="term" value="F:ATP binding"/>
    <property type="evidence" value="ECO:0007669"/>
    <property type="project" value="UniProtKB-KW"/>
</dbReference>
<evidence type="ECO:0000313" key="10">
    <source>
        <dbReference type="EMBL" id="SFA87066.1"/>
    </source>
</evidence>
<dbReference type="STRING" id="84698.SAMN04488528_100532"/>
<dbReference type="PROSITE" id="PS50929">
    <property type="entry name" value="ABC_TM1F"/>
    <property type="match status" value="1"/>
</dbReference>
<dbReference type="Pfam" id="PF00005">
    <property type="entry name" value="ABC_tran"/>
    <property type="match status" value="1"/>
</dbReference>
<dbReference type="InterPro" id="IPR011527">
    <property type="entry name" value="ABC1_TM_dom"/>
</dbReference>
<feature type="transmembrane region" description="Helical" evidence="7">
    <location>
        <begin position="55"/>
        <end position="75"/>
    </location>
</feature>
<dbReference type="Pfam" id="PF00664">
    <property type="entry name" value="ABC_membrane"/>
    <property type="match status" value="1"/>
</dbReference>
<dbReference type="Gene3D" id="3.40.50.300">
    <property type="entry name" value="P-loop containing nucleotide triphosphate hydrolases"/>
    <property type="match status" value="1"/>
</dbReference>
<keyword evidence="2 7" id="KW-0812">Transmembrane</keyword>
<feature type="transmembrane region" description="Helical" evidence="7">
    <location>
        <begin position="266"/>
        <end position="289"/>
    </location>
</feature>
<dbReference type="AlphaFoldDB" id="A0A1I0WGK8"/>
<dbReference type="Proteomes" id="UP000198619">
    <property type="component" value="Unassembled WGS sequence"/>
</dbReference>
<feature type="domain" description="ABC transmembrane type-1" evidence="9">
    <location>
        <begin position="19"/>
        <end position="301"/>
    </location>
</feature>
<dbReference type="PANTHER" id="PTHR43394">
    <property type="entry name" value="ATP-DEPENDENT PERMEASE MDL1, MITOCHONDRIAL"/>
    <property type="match status" value="1"/>
</dbReference>
<dbReference type="SUPFAM" id="SSF52540">
    <property type="entry name" value="P-loop containing nucleoside triphosphate hydrolases"/>
    <property type="match status" value="1"/>
</dbReference>
<dbReference type="GO" id="GO:0016887">
    <property type="term" value="F:ATP hydrolysis activity"/>
    <property type="evidence" value="ECO:0007669"/>
    <property type="project" value="InterPro"/>
</dbReference>
<proteinExistence type="predicted"/>
<dbReference type="GO" id="GO:0015421">
    <property type="term" value="F:ABC-type oligopeptide transporter activity"/>
    <property type="evidence" value="ECO:0007669"/>
    <property type="project" value="TreeGrafter"/>
</dbReference>
<dbReference type="PROSITE" id="PS51257">
    <property type="entry name" value="PROKAR_LIPOPROTEIN"/>
    <property type="match status" value="1"/>
</dbReference>
<dbReference type="InterPro" id="IPR003593">
    <property type="entry name" value="AAA+_ATPase"/>
</dbReference>
<keyword evidence="11" id="KW-1185">Reference proteome</keyword>
<dbReference type="InterPro" id="IPR039421">
    <property type="entry name" value="Type_1_exporter"/>
</dbReference>
<protein>
    <submittedName>
        <fullName evidence="10">ATP-binding cassette, subfamily C</fullName>
    </submittedName>
</protein>